<dbReference type="InterPro" id="IPR003018">
    <property type="entry name" value="GAF"/>
</dbReference>
<name>A0ABP6AWZ8_9ACTN</name>
<keyword evidence="8" id="KW-0175">Coiled coil</keyword>
<reference evidence="13" key="1">
    <citation type="journal article" date="2019" name="Int. J. Syst. Evol. Microbiol.">
        <title>The Global Catalogue of Microorganisms (GCM) 10K type strain sequencing project: providing services to taxonomists for standard genome sequencing and annotation.</title>
        <authorList>
            <consortium name="The Broad Institute Genomics Platform"/>
            <consortium name="The Broad Institute Genome Sequencing Center for Infectious Disease"/>
            <person name="Wu L."/>
            <person name="Ma J."/>
        </authorList>
    </citation>
    <scope>NUCLEOTIDE SEQUENCE [LARGE SCALE GENOMIC DNA]</scope>
    <source>
        <strain evidence="13">JCM 3367</strain>
    </source>
</reference>
<keyword evidence="7" id="KW-0902">Two-component regulatory system</keyword>
<dbReference type="InterPro" id="IPR036097">
    <property type="entry name" value="HisK_dim/P_sf"/>
</dbReference>
<dbReference type="SMART" id="SM00065">
    <property type="entry name" value="GAF"/>
    <property type="match status" value="1"/>
</dbReference>
<dbReference type="EMBL" id="BAAARY010000011">
    <property type="protein sequence ID" value="GAA2525339.1"/>
    <property type="molecule type" value="Genomic_DNA"/>
</dbReference>
<evidence type="ECO:0000313" key="12">
    <source>
        <dbReference type="EMBL" id="GAA2525339.1"/>
    </source>
</evidence>
<dbReference type="SMART" id="SM00387">
    <property type="entry name" value="HATPase_c"/>
    <property type="match status" value="1"/>
</dbReference>
<dbReference type="SMART" id="SM00388">
    <property type="entry name" value="HisKA"/>
    <property type="match status" value="1"/>
</dbReference>
<dbReference type="Pfam" id="PF00512">
    <property type="entry name" value="HisKA"/>
    <property type="match status" value="1"/>
</dbReference>
<dbReference type="InterPro" id="IPR036890">
    <property type="entry name" value="HATPase_C_sf"/>
</dbReference>
<evidence type="ECO:0000313" key="13">
    <source>
        <dbReference type="Proteomes" id="UP001499978"/>
    </source>
</evidence>
<dbReference type="InterPro" id="IPR000700">
    <property type="entry name" value="PAS-assoc_C"/>
</dbReference>
<dbReference type="Gene3D" id="3.30.450.40">
    <property type="match status" value="1"/>
</dbReference>
<dbReference type="PANTHER" id="PTHR43711:SF1">
    <property type="entry name" value="HISTIDINE KINASE 1"/>
    <property type="match status" value="1"/>
</dbReference>
<dbReference type="EC" id="2.7.13.3" evidence="3"/>
<evidence type="ECO:0000256" key="3">
    <source>
        <dbReference type="ARBA" id="ARBA00012438"/>
    </source>
</evidence>
<dbReference type="PANTHER" id="PTHR43711">
    <property type="entry name" value="TWO-COMPONENT HISTIDINE KINASE"/>
    <property type="match status" value="1"/>
</dbReference>
<evidence type="ECO:0000259" key="10">
    <source>
        <dbReference type="PROSITE" id="PS50109"/>
    </source>
</evidence>
<protein>
    <recommendedName>
        <fullName evidence="3">histidine kinase</fullName>
        <ecNumber evidence="3">2.7.13.3</ecNumber>
    </recommendedName>
</protein>
<comment type="caution">
    <text evidence="12">The sequence shown here is derived from an EMBL/GenBank/DDBJ whole genome shotgun (WGS) entry which is preliminary data.</text>
</comment>
<evidence type="ECO:0000256" key="4">
    <source>
        <dbReference type="ARBA" id="ARBA00022553"/>
    </source>
</evidence>
<dbReference type="SUPFAM" id="SSF55874">
    <property type="entry name" value="ATPase domain of HSP90 chaperone/DNA topoisomerase II/histidine kinase"/>
    <property type="match status" value="1"/>
</dbReference>
<dbReference type="InterPro" id="IPR004358">
    <property type="entry name" value="Sig_transdc_His_kin-like_C"/>
</dbReference>
<dbReference type="InterPro" id="IPR050736">
    <property type="entry name" value="Sensor_HK_Regulatory"/>
</dbReference>
<dbReference type="PROSITE" id="PS50113">
    <property type="entry name" value="PAC"/>
    <property type="match status" value="1"/>
</dbReference>
<dbReference type="Gene3D" id="3.30.450.20">
    <property type="entry name" value="PAS domain"/>
    <property type="match status" value="1"/>
</dbReference>
<feature type="coiled-coil region" evidence="8">
    <location>
        <begin position="176"/>
        <end position="208"/>
    </location>
</feature>
<evidence type="ECO:0000256" key="8">
    <source>
        <dbReference type="SAM" id="Coils"/>
    </source>
</evidence>
<organism evidence="12 13">
    <name type="scientific">Pilimelia columellifera subsp. columellifera</name>
    <dbReference type="NCBI Taxonomy" id="706583"/>
    <lineage>
        <taxon>Bacteria</taxon>
        <taxon>Bacillati</taxon>
        <taxon>Actinomycetota</taxon>
        <taxon>Actinomycetes</taxon>
        <taxon>Micromonosporales</taxon>
        <taxon>Micromonosporaceae</taxon>
        <taxon>Pilimelia</taxon>
    </lineage>
</organism>
<evidence type="ECO:0000256" key="2">
    <source>
        <dbReference type="ARBA" id="ARBA00004236"/>
    </source>
</evidence>
<evidence type="ECO:0000256" key="6">
    <source>
        <dbReference type="ARBA" id="ARBA00022777"/>
    </source>
</evidence>
<dbReference type="Proteomes" id="UP001499978">
    <property type="component" value="Unassembled WGS sequence"/>
</dbReference>
<proteinExistence type="predicted"/>
<evidence type="ECO:0000256" key="9">
    <source>
        <dbReference type="SAM" id="MobiDB-lite"/>
    </source>
</evidence>
<keyword evidence="6" id="KW-0418">Kinase</keyword>
<dbReference type="InterPro" id="IPR029016">
    <property type="entry name" value="GAF-like_dom_sf"/>
</dbReference>
<feature type="domain" description="Histidine kinase" evidence="10">
    <location>
        <begin position="351"/>
        <end position="566"/>
    </location>
</feature>
<comment type="catalytic activity">
    <reaction evidence="1">
        <text>ATP + protein L-histidine = ADP + protein N-phospho-L-histidine.</text>
        <dbReference type="EC" id="2.7.13.3"/>
    </reaction>
</comment>
<feature type="region of interest" description="Disordered" evidence="9">
    <location>
        <begin position="1"/>
        <end position="20"/>
    </location>
</feature>
<dbReference type="InterPro" id="IPR003594">
    <property type="entry name" value="HATPase_dom"/>
</dbReference>
<dbReference type="InterPro" id="IPR013655">
    <property type="entry name" value="PAS_fold_3"/>
</dbReference>
<evidence type="ECO:0000256" key="5">
    <source>
        <dbReference type="ARBA" id="ARBA00022679"/>
    </source>
</evidence>
<keyword evidence="5" id="KW-0808">Transferase</keyword>
<keyword evidence="4" id="KW-0597">Phosphoprotein</keyword>
<dbReference type="SUPFAM" id="SSF47384">
    <property type="entry name" value="Homodimeric domain of signal transducing histidine kinase"/>
    <property type="match status" value="1"/>
</dbReference>
<dbReference type="CDD" id="cd00082">
    <property type="entry name" value="HisKA"/>
    <property type="match status" value="1"/>
</dbReference>
<evidence type="ECO:0000259" key="11">
    <source>
        <dbReference type="PROSITE" id="PS50113"/>
    </source>
</evidence>
<dbReference type="InterPro" id="IPR005467">
    <property type="entry name" value="His_kinase_dom"/>
</dbReference>
<dbReference type="PROSITE" id="PS50109">
    <property type="entry name" value="HIS_KIN"/>
    <property type="match status" value="1"/>
</dbReference>
<dbReference type="InterPro" id="IPR035965">
    <property type="entry name" value="PAS-like_dom_sf"/>
</dbReference>
<dbReference type="Pfam" id="PF08447">
    <property type="entry name" value="PAS_3"/>
    <property type="match status" value="1"/>
</dbReference>
<evidence type="ECO:0000256" key="1">
    <source>
        <dbReference type="ARBA" id="ARBA00000085"/>
    </source>
</evidence>
<dbReference type="Pfam" id="PF02518">
    <property type="entry name" value="HATPase_c"/>
    <property type="match status" value="1"/>
</dbReference>
<dbReference type="PRINTS" id="PR00344">
    <property type="entry name" value="BCTRLSENSOR"/>
</dbReference>
<sequence length="570" mass="61359">MGAGGSTSLPRGRSASGVTGAPTPLRIMPLAVAAALSGDNTLSRAVADVVTSIGQELACAQTELWLVDATDEEIASAASWTAPPANPVTTLAPVGRLPRGQSLPGRIWSTARPVWATDITHPSITELAPGAARLGARAAWGLPIISGDQVLGALILFARRIDPLDEAVTVAIDSVLAQLGQRLERHRAENLTAELQSAHQNLARVVKLVQDNIWSVEILADGTSVSVFASPDGAGVFGGLLPRDGDMATMMIQRTHHDDQPLFMAFHQTLAAGQPAEIENRIIGLDGVTRWVWTRAVPRRENARLFVDGISTNVTDRHRLAEEREQVLADQRQQVDKLRELDRMKDDLVALVSHELRTPIATIRGCVELLRDAADLNDQTRSLATVIDRQSAQLQVLVDDLLALAEIEAGAGAAARPCSVTDILNETVADHRWAADRAGMSLVARIDEGLRARVDRRRVRQALDNLLSNAVKYNRENGTVEVTAARQDGQIVIQIADTGIGVDPQDYPRLFARFFRARTALERNIKGTGLGLAIVRAIVEAHNGSIRARPRAGGGTCMELRIPVEGPPPP</sequence>
<feature type="domain" description="PAC" evidence="11">
    <location>
        <begin position="276"/>
        <end position="326"/>
    </location>
</feature>
<dbReference type="InterPro" id="IPR003661">
    <property type="entry name" value="HisK_dim/P_dom"/>
</dbReference>
<comment type="subcellular location">
    <subcellularLocation>
        <location evidence="2">Cell membrane</location>
    </subcellularLocation>
</comment>
<gene>
    <name evidence="12" type="ORF">GCM10010201_24980</name>
</gene>
<accession>A0ABP6AWZ8</accession>
<keyword evidence="13" id="KW-1185">Reference proteome</keyword>
<dbReference type="Gene3D" id="3.30.565.10">
    <property type="entry name" value="Histidine kinase-like ATPase, C-terminal domain"/>
    <property type="match status" value="1"/>
</dbReference>
<dbReference type="SUPFAM" id="SSF55785">
    <property type="entry name" value="PYP-like sensor domain (PAS domain)"/>
    <property type="match status" value="1"/>
</dbReference>
<dbReference type="Pfam" id="PF13185">
    <property type="entry name" value="GAF_2"/>
    <property type="match status" value="1"/>
</dbReference>
<dbReference type="SUPFAM" id="SSF55781">
    <property type="entry name" value="GAF domain-like"/>
    <property type="match status" value="1"/>
</dbReference>
<evidence type="ECO:0000256" key="7">
    <source>
        <dbReference type="ARBA" id="ARBA00023012"/>
    </source>
</evidence>
<dbReference type="Gene3D" id="1.10.287.130">
    <property type="match status" value="1"/>
</dbReference>